<dbReference type="Gene3D" id="3.50.50.60">
    <property type="entry name" value="FAD/NAD(P)-binding domain"/>
    <property type="match status" value="1"/>
</dbReference>
<dbReference type="Proteomes" id="UP001446871">
    <property type="component" value="Unassembled WGS sequence"/>
</dbReference>
<accession>A0ABR1UN78</accession>
<comment type="caution">
    <text evidence="1">The sequence shown here is derived from an EMBL/GenBank/DDBJ whole genome shotgun (WGS) entry which is preliminary data.</text>
</comment>
<keyword evidence="2" id="KW-1185">Reference proteome</keyword>
<dbReference type="InterPro" id="IPR036188">
    <property type="entry name" value="FAD/NAD-bd_sf"/>
</dbReference>
<evidence type="ECO:0000313" key="2">
    <source>
        <dbReference type="Proteomes" id="UP001446871"/>
    </source>
</evidence>
<name>A0ABR1UN78_9PEZI</name>
<protein>
    <submittedName>
        <fullName evidence="1">Amine oxidase- flavin-containing superfamily</fullName>
    </submittedName>
</protein>
<organism evidence="1 2">
    <name type="scientific">Apiospora saccharicola</name>
    <dbReference type="NCBI Taxonomy" id="335842"/>
    <lineage>
        <taxon>Eukaryota</taxon>
        <taxon>Fungi</taxon>
        <taxon>Dikarya</taxon>
        <taxon>Ascomycota</taxon>
        <taxon>Pezizomycotina</taxon>
        <taxon>Sordariomycetes</taxon>
        <taxon>Xylariomycetidae</taxon>
        <taxon>Amphisphaeriales</taxon>
        <taxon>Apiosporaceae</taxon>
        <taxon>Apiospora</taxon>
    </lineage>
</organism>
<gene>
    <name evidence="1" type="ORF">PG996_010299</name>
</gene>
<reference evidence="1 2" key="1">
    <citation type="submission" date="2023-01" db="EMBL/GenBank/DDBJ databases">
        <title>Analysis of 21 Apiospora genomes using comparative genomics revels a genus with tremendous synthesis potential of carbohydrate active enzymes and secondary metabolites.</title>
        <authorList>
            <person name="Sorensen T."/>
        </authorList>
    </citation>
    <scope>NUCLEOTIDE SEQUENCE [LARGE SCALE GENOMIC DNA]</scope>
    <source>
        <strain evidence="1 2">CBS 83171</strain>
    </source>
</reference>
<evidence type="ECO:0000313" key="1">
    <source>
        <dbReference type="EMBL" id="KAK8060369.1"/>
    </source>
</evidence>
<dbReference type="Gene3D" id="3.30.70.1990">
    <property type="match status" value="1"/>
</dbReference>
<dbReference type="Gene3D" id="1.10.405.20">
    <property type="match status" value="1"/>
</dbReference>
<sequence length="324" mass="35877">MLTPHIRLPLEQYPYLTWGKRLPDPVPSDLYLAFGEYIKYSLQSIAYSLNSIWGGVDEPTVPTLNVIAGTGLTEIANQQVGGSFRVLYLKALEQIRKEDILFNSTVAAASRTSSHGIRLVARDGSGGNTTVVAKQLLVTIPTLAENMAPFDLDVRERGIFGTLSAVGFWIAVFRVPGLVPNVQYAHATTYRPYNMSAEFGLYRLLPTPVKDLYTGFFNGHYDMTDDEAVSMAVKSLTAVAQAVTGAAVLPDDQLPSLVVWKRVTPWRPVMTADAIKNRTWDQMYALQAHRNTWYNSMLFTPGGPQLWNYTETVLLPQILAACGK</sequence>
<dbReference type="EMBL" id="JAQQWM010000006">
    <property type="protein sequence ID" value="KAK8060369.1"/>
    <property type="molecule type" value="Genomic_DNA"/>
</dbReference>
<proteinExistence type="predicted"/>